<protein>
    <submittedName>
        <fullName evidence="2">Protein N-acetyltransferase, RimJ/RimL family</fullName>
    </submittedName>
</protein>
<organism evidence="2 3">
    <name type="scientific">Flavobacterium caeni</name>
    <dbReference type="NCBI Taxonomy" id="490189"/>
    <lineage>
        <taxon>Bacteria</taxon>
        <taxon>Pseudomonadati</taxon>
        <taxon>Bacteroidota</taxon>
        <taxon>Flavobacteriia</taxon>
        <taxon>Flavobacteriales</taxon>
        <taxon>Flavobacteriaceae</taxon>
        <taxon>Flavobacterium</taxon>
    </lineage>
</organism>
<keyword evidence="2" id="KW-0808">Transferase</keyword>
<dbReference type="InterPro" id="IPR000182">
    <property type="entry name" value="GNAT_dom"/>
</dbReference>
<dbReference type="PANTHER" id="PTHR43792:SF16">
    <property type="entry name" value="N-ACETYLTRANSFERASE DOMAIN-CONTAINING PROTEIN"/>
    <property type="match status" value="1"/>
</dbReference>
<keyword evidence="3" id="KW-1185">Reference proteome</keyword>
<evidence type="ECO:0000259" key="1">
    <source>
        <dbReference type="PROSITE" id="PS51186"/>
    </source>
</evidence>
<dbReference type="InterPro" id="IPR051531">
    <property type="entry name" value="N-acetyltransferase"/>
</dbReference>
<sequence length="176" mass="20293">MRTRLESERLLFRELIASDAEAMFELDSDPDVVKYVGVQPLTHIDQTRELIAQIQRQYRENGIGRWGAFLKDTGEFIGWAGLKYIAELNGKKDNYDLGYRFLKPHWGKGYGTESVRAFIEFGFNEMKLERISAYADLENTASVKVLEKCGLQFVNTFMDEGDLCGWYEIDNPSVKK</sequence>
<evidence type="ECO:0000313" key="2">
    <source>
        <dbReference type="EMBL" id="SCX78033.1"/>
    </source>
</evidence>
<gene>
    <name evidence="2" type="ORF">SAMN02927903_00025</name>
</gene>
<dbReference type="RefSeq" id="WP_091139823.1">
    <property type="nucleotide sequence ID" value="NZ_FMVF01000002.1"/>
</dbReference>
<proteinExistence type="predicted"/>
<reference evidence="2 3" key="1">
    <citation type="submission" date="2016-10" db="EMBL/GenBank/DDBJ databases">
        <authorList>
            <person name="de Groot N.N."/>
        </authorList>
    </citation>
    <scope>NUCLEOTIDE SEQUENCE [LARGE SCALE GENOMIC DNA]</scope>
    <source>
        <strain evidence="2 3">CGMCC 1.7031</strain>
    </source>
</reference>
<dbReference type="SUPFAM" id="SSF55729">
    <property type="entry name" value="Acyl-CoA N-acyltransferases (Nat)"/>
    <property type="match status" value="1"/>
</dbReference>
<name>A0A1G5AJJ5_9FLAO</name>
<dbReference type="OrthoDB" id="9788916at2"/>
<dbReference type="Pfam" id="PF13302">
    <property type="entry name" value="Acetyltransf_3"/>
    <property type="match status" value="1"/>
</dbReference>
<feature type="domain" description="N-acetyltransferase" evidence="1">
    <location>
        <begin position="10"/>
        <end position="176"/>
    </location>
</feature>
<dbReference type="Proteomes" id="UP000199354">
    <property type="component" value="Unassembled WGS sequence"/>
</dbReference>
<dbReference type="Gene3D" id="3.40.630.30">
    <property type="match status" value="1"/>
</dbReference>
<dbReference type="EMBL" id="FMVF01000002">
    <property type="protein sequence ID" value="SCX78033.1"/>
    <property type="molecule type" value="Genomic_DNA"/>
</dbReference>
<dbReference type="GO" id="GO:0016747">
    <property type="term" value="F:acyltransferase activity, transferring groups other than amino-acyl groups"/>
    <property type="evidence" value="ECO:0007669"/>
    <property type="project" value="InterPro"/>
</dbReference>
<dbReference type="InterPro" id="IPR016181">
    <property type="entry name" value="Acyl_CoA_acyltransferase"/>
</dbReference>
<dbReference type="AlphaFoldDB" id="A0A1G5AJJ5"/>
<dbReference type="PROSITE" id="PS51186">
    <property type="entry name" value="GNAT"/>
    <property type="match status" value="1"/>
</dbReference>
<dbReference type="PANTHER" id="PTHR43792">
    <property type="entry name" value="GNAT FAMILY, PUTATIVE (AFU_ORTHOLOGUE AFUA_3G00765)-RELATED-RELATED"/>
    <property type="match status" value="1"/>
</dbReference>
<accession>A0A1G5AJJ5</accession>
<dbReference type="STRING" id="490189.SAMN02927903_00025"/>
<evidence type="ECO:0000313" key="3">
    <source>
        <dbReference type="Proteomes" id="UP000199354"/>
    </source>
</evidence>